<keyword evidence="3" id="KW-1185">Reference proteome</keyword>
<dbReference type="Proteomes" id="UP001187531">
    <property type="component" value="Unassembled WGS sequence"/>
</dbReference>
<evidence type="ECO:0000313" key="2">
    <source>
        <dbReference type="EMBL" id="KAK2714265.1"/>
    </source>
</evidence>
<comment type="caution">
    <text evidence="2">The sequence shown here is derived from an EMBL/GenBank/DDBJ whole genome shotgun (WGS) entry which is preliminary data.</text>
</comment>
<evidence type="ECO:0000256" key="1">
    <source>
        <dbReference type="SAM" id="MobiDB-lite"/>
    </source>
</evidence>
<feature type="region of interest" description="Disordered" evidence="1">
    <location>
        <begin position="1"/>
        <end position="22"/>
    </location>
</feature>
<proteinExistence type="predicted"/>
<feature type="compositionally biased region" description="Polar residues" evidence="1">
    <location>
        <begin position="43"/>
        <end position="58"/>
    </location>
</feature>
<feature type="region of interest" description="Disordered" evidence="1">
    <location>
        <begin position="34"/>
        <end position="58"/>
    </location>
</feature>
<reference evidence="2" key="1">
    <citation type="submission" date="2023-07" db="EMBL/GenBank/DDBJ databases">
        <title>Chromosome-level genome assembly of Artemia franciscana.</title>
        <authorList>
            <person name="Jo E."/>
        </authorList>
    </citation>
    <scope>NUCLEOTIDE SEQUENCE</scope>
    <source>
        <tissue evidence="2">Whole body</tissue>
    </source>
</reference>
<gene>
    <name evidence="2" type="ORF">QYM36_008730</name>
</gene>
<protein>
    <recommendedName>
        <fullName evidence="4">TTF-type domain-containing protein</fullName>
    </recommendedName>
</protein>
<sequence length="203" mass="22908">MSLSGAQKRKLAALKKEKEAENQFSLSRWIRKQKPSPCEPLCNSASEQTTADVSSSPKEVTVPQIEQAGNETPRGTTTPVAVTAKGKSKRSFNASYYEKHPWLEYSVQDDSVYWFCCRRFGGTSSLLGQRNGSRPFIDVGVRRWKDISNVLEQHTRSDRHKDSAVSWTEFKALETKEMQPIASVLMTDRNEDIKGNIEHVKGL</sequence>
<name>A0AA88HM03_ARTSF</name>
<accession>A0AA88HM03</accession>
<evidence type="ECO:0008006" key="4">
    <source>
        <dbReference type="Google" id="ProtNLM"/>
    </source>
</evidence>
<dbReference type="EMBL" id="JAVRJZ010000013">
    <property type="protein sequence ID" value="KAK2714265.1"/>
    <property type="molecule type" value="Genomic_DNA"/>
</dbReference>
<evidence type="ECO:0000313" key="3">
    <source>
        <dbReference type="Proteomes" id="UP001187531"/>
    </source>
</evidence>
<dbReference type="AlphaFoldDB" id="A0AA88HM03"/>
<organism evidence="2 3">
    <name type="scientific">Artemia franciscana</name>
    <name type="common">Brine shrimp</name>
    <name type="synonym">Artemia sanfranciscana</name>
    <dbReference type="NCBI Taxonomy" id="6661"/>
    <lineage>
        <taxon>Eukaryota</taxon>
        <taxon>Metazoa</taxon>
        <taxon>Ecdysozoa</taxon>
        <taxon>Arthropoda</taxon>
        <taxon>Crustacea</taxon>
        <taxon>Branchiopoda</taxon>
        <taxon>Anostraca</taxon>
        <taxon>Artemiidae</taxon>
        <taxon>Artemia</taxon>
    </lineage>
</organism>